<dbReference type="CDD" id="cd02012">
    <property type="entry name" value="TPP_TK"/>
    <property type="match status" value="1"/>
</dbReference>
<feature type="compositionally biased region" description="Low complexity" evidence="15">
    <location>
        <begin position="1353"/>
        <end position="1373"/>
    </location>
</feature>
<evidence type="ECO:0000256" key="10">
    <source>
        <dbReference type="ARBA" id="ARBA00022723"/>
    </source>
</evidence>
<dbReference type="PROSITE" id="PS00802">
    <property type="entry name" value="TRANSKETOLASE_2"/>
    <property type="match status" value="1"/>
</dbReference>
<dbReference type="InterPro" id="IPR051424">
    <property type="entry name" value="Transketolase-like"/>
</dbReference>
<dbReference type="InterPro" id="IPR025304">
    <property type="entry name" value="ALIX_V_dom"/>
</dbReference>
<dbReference type="InterPro" id="IPR005475">
    <property type="entry name" value="Transketolase-like_Pyr-bd"/>
</dbReference>
<dbReference type="EMBL" id="OE000046">
    <property type="protein sequence ID" value="CAD7452136.1"/>
    <property type="molecule type" value="Genomic_DNA"/>
</dbReference>
<keyword evidence="12" id="KW-0460">Magnesium</keyword>
<dbReference type="PANTHER" id="PTHR43195:SF1">
    <property type="entry name" value="FI06132P-RELATED"/>
    <property type="match status" value="1"/>
</dbReference>
<dbReference type="InterPro" id="IPR033248">
    <property type="entry name" value="Transketolase_C"/>
</dbReference>
<evidence type="ECO:0000256" key="5">
    <source>
        <dbReference type="ARBA" id="ARBA00001964"/>
    </source>
</evidence>
<comment type="cofactor">
    <cofactor evidence="5">
        <name>thiamine diphosphate</name>
        <dbReference type="ChEBI" id="CHEBI:58937"/>
    </cofactor>
</comment>
<dbReference type="EC" id="2.2.1.1" evidence="8"/>
<comment type="similarity">
    <text evidence="6">Belongs to the transketolase family.</text>
</comment>
<evidence type="ECO:0000256" key="7">
    <source>
        <dbReference type="ARBA" id="ARBA00011738"/>
    </source>
</evidence>
<dbReference type="InterPro" id="IPR038499">
    <property type="entry name" value="BRO1_sf"/>
</dbReference>
<evidence type="ECO:0000256" key="11">
    <source>
        <dbReference type="ARBA" id="ARBA00022837"/>
    </source>
</evidence>
<dbReference type="PANTHER" id="PTHR43195">
    <property type="entry name" value="TRANSKETOLASE"/>
    <property type="match status" value="1"/>
</dbReference>
<feature type="region of interest" description="Disordered" evidence="15">
    <location>
        <begin position="1249"/>
        <end position="1293"/>
    </location>
</feature>
<dbReference type="Gene3D" id="3.40.50.920">
    <property type="match status" value="1"/>
</dbReference>
<feature type="region of interest" description="Disordered" evidence="15">
    <location>
        <begin position="1315"/>
        <end position="1387"/>
    </location>
</feature>
<evidence type="ECO:0000256" key="1">
    <source>
        <dbReference type="ARBA" id="ARBA00001913"/>
    </source>
</evidence>
<proteinExistence type="inferred from homology"/>
<dbReference type="InterPro" id="IPR005474">
    <property type="entry name" value="Transketolase_N"/>
</dbReference>
<dbReference type="InterPro" id="IPR009014">
    <property type="entry name" value="Transketo_C/PFOR_II"/>
</dbReference>
<name>A0A7R9IB60_9NEOP</name>
<dbReference type="Pfam" id="PF13949">
    <property type="entry name" value="ALIX_LYPXL_bnd"/>
    <property type="match status" value="1"/>
</dbReference>
<dbReference type="Pfam" id="PF02780">
    <property type="entry name" value="Transketolase_C"/>
    <property type="match status" value="1"/>
</dbReference>
<feature type="compositionally biased region" description="Pro residues" evidence="15">
    <location>
        <begin position="1269"/>
        <end position="1279"/>
    </location>
</feature>
<sequence length="1387" mass="153748">MKYKVQSPKDPSNDRFVLSKGHAAPILYGVWVELGMYTKLDITNLRKLYSDLEGHPTPRLPFIDIATGSLGQGLSAAAGMAYVGKYIDKAAYRVYCVIGDGECAEGSIWEALHFSSYYNLDNLCVVFDINRLGQSQPTSLQHDMETYKQRVSAFGINAIVVDGHSITELVKALHDAAITKDKPTAVLAKTLKGKCFPGIEDQENWHGKPLGDMALPAINILQDLLKDLKITNKDIPEPYTFVQNIDKENINLSSSPNYSLNEMVATREVYGNALVKLTTNNKRVIALDGDTKNSTFSNKLRELFPDNFIECFIAEQNLVGVAIGAACRDRTVPFVSTFAAFLTRSFDQIRMGAISQTNVNFCGSHCGISIGEDGPSQMGLEDIAMFRTIPGATIFYPSDAVSCERAVELAANTKGICYIRTSRPNIPVIYKNNERFEIGKAKIIERSNNDEVLVIAAGITFKEAMKARKELIENGINIRLLDPFTIKPIDKITILKNAEACKFKILTVEDHYSEGGLGEAVLSVVACDSRITVKKLAVEQLPRSGAPDELLDMFGPVGLGVTPLPWGLSNLVPGSCEVHLWLARVASQWKGEVWREQHIQSAHPIKRLCLTLCGREASDARQFPVSTRVKRTCWETLAALTSLSYEKVCVLFNIAALQSSVAAAQSIESDEGLKLAAKLLQQSAGIFNHLKGNVMLAIQQEPTPDLNPETLGALSALMLAQAQEIFVQKAIHDRMKDLLIAKLSSQCEELYAEVMKQFQKELLRPLWEKEWISTVAGKQAAYHGLAEYYGSLVAKGNKLIGEEIARLENAMRLFKEAQTRSGKPSYFQDHANKAQRALTEAKKDNDFIYHERIPDAKSLPSLGKAQLVKLLPVPERLSQNFKDLFEELVPVVVHQAIAQYDVRKNEIVNTEIMKLRESTQLLNSMLASLNLPAALEDTSGDAVPQSLLDKAAAVQSLGGLQALETMIRDLPELLQRNTDILNEAERMLRDEKESDDQLREQFKAQWTRTPSDKLTETFHVNASKYREIINNAVTADKVVKNKFETHRRGMELLSRDSNEMQAALPQVGSSGAGVQESTAVNRLRTLMEGVETIKAERDTIEHELKSATVDMKQSFLSALAKDGAIDEHIMSVENLGKVFGPLQRQVKESLEKQEALMADIQAQNTEFCKEKSGVGAAAQRETILKEIAAAHDAFMELQNNLKEGAKFYNDLTQLLVVFQNKISDYCFARKTEKEELMKDLTQNIGRQQFGATPSLPAHYGSNAEENKKVPPPRPPPPTTSPSTSQAPQTLPYPMYPSGMPIPYGATTAAPYPAYMPPPMPGGYNPYAGAAPYPQQPQGEWDNTPPQQSPYPQQPQGAYGYPYPQQQYGGYQYPQQPPQQPPHQGHPW</sequence>
<comment type="cofactor">
    <cofactor evidence="4">
        <name>Mg(2+)</name>
        <dbReference type="ChEBI" id="CHEBI:18420"/>
    </cofactor>
</comment>
<dbReference type="CDD" id="cd09235">
    <property type="entry name" value="V_Alix"/>
    <property type="match status" value="1"/>
</dbReference>
<dbReference type="Pfam" id="PF00456">
    <property type="entry name" value="Transketolase_N"/>
    <property type="match status" value="1"/>
</dbReference>
<evidence type="ECO:0000256" key="9">
    <source>
        <dbReference type="ARBA" id="ARBA00022679"/>
    </source>
</evidence>
<dbReference type="InterPro" id="IPR020826">
    <property type="entry name" value="Transketolase_BS"/>
</dbReference>
<dbReference type="CDD" id="cd07033">
    <property type="entry name" value="TPP_PYR_DXS_TK_like"/>
    <property type="match status" value="1"/>
</dbReference>
<feature type="compositionally biased region" description="Low complexity" evidence="15">
    <location>
        <begin position="1321"/>
        <end position="1338"/>
    </location>
</feature>
<comment type="cofactor">
    <cofactor evidence="2">
        <name>Mn(2+)</name>
        <dbReference type="ChEBI" id="CHEBI:29035"/>
    </cofactor>
</comment>
<comment type="subunit">
    <text evidence="7">Homodimer.</text>
</comment>
<feature type="coiled-coil region" evidence="14">
    <location>
        <begin position="974"/>
        <end position="1001"/>
    </location>
</feature>
<dbReference type="InterPro" id="IPR029061">
    <property type="entry name" value="THDP-binding"/>
</dbReference>
<organism evidence="17">
    <name type="scientific">Timema tahoe</name>
    <dbReference type="NCBI Taxonomy" id="61484"/>
    <lineage>
        <taxon>Eukaryota</taxon>
        <taxon>Metazoa</taxon>
        <taxon>Ecdysozoa</taxon>
        <taxon>Arthropoda</taxon>
        <taxon>Hexapoda</taxon>
        <taxon>Insecta</taxon>
        <taxon>Pterygota</taxon>
        <taxon>Neoptera</taxon>
        <taxon>Polyneoptera</taxon>
        <taxon>Phasmatodea</taxon>
        <taxon>Timematodea</taxon>
        <taxon>Timematoidea</taxon>
        <taxon>Timematidae</taxon>
        <taxon>Timema</taxon>
    </lineage>
</organism>
<dbReference type="GO" id="GO:0030976">
    <property type="term" value="F:thiamine pyrophosphate binding"/>
    <property type="evidence" value="ECO:0007669"/>
    <property type="project" value="TreeGrafter"/>
</dbReference>
<dbReference type="PROSITE" id="PS51180">
    <property type="entry name" value="BRO1"/>
    <property type="match status" value="1"/>
</dbReference>
<keyword evidence="13" id="KW-0786">Thiamine pyrophosphate</keyword>
<dbReference type="Pfam" id="PF03097">
    <property type="entry name" value="BRO1"/>
    <property type="match status" value="1"/>
</dbReference>
<evidence type="ECO:0000256" key="14">
    <source>
        <dbReference type="SAM" id="Coils"/>
    </source>
</evidence>
<dbReference type="Pfam" id="PF02779">
    <property type="entry name" value="Transket_pyr"/>
    <property type="match status" value="1"/>
</dbReference>
<keyword evidence="10" id="KW-0479">Metal-binding</keyword>
<dbReference type="SUPFAM" id="SSF52922">
    <property type="entry name" value="TK C-terminal domain-like"/>
    <property type="match status" value="1"/>
</dbReference>
<reference evidence="17" key="1">
    <citation type="submission" date="2020-11" db="EMBL/GenBank/DDBJ databases">
        <authorList>
            <person name="Tran Van P."/>
        </authorList>
    </citation>
    <scope>NUCLEOTIDE SEQUENCE</scope>
</reference>
<dbReference type="SUPFAM" id="SSF52518">
    <property type="entry name" value="Thiamin diphosphate-binding fold (THDP-binding)"/>
    <property type="match status" value="2"/>
</dbReference>
<gene>
    <name evidence="17" type="ORF">TTEB3V08_LOCUS324</name>
</gene>
<dbReference type="GO" id="GO:0004802">
    <property type="term" value="F:transketolase activity"/>
    <property type="evidence" value="ECO:0007669"/>
    <property type="project" value="UniProtKB-EC"/>
</dbReference>
<dbReference type="NCBIfam" id="NF004559">
    <property type="entry name" value="PRK05899.2-5"/>
    <property type="match status" value="1"/>
</dbReference>
<keyword evidence="14" id="KW-0175">Coiled coil</keyword>
<comment type="cofactor">
    <cofactor evidence="3">
        <name>Co(2+)</name>
        <dbReference type="ChEBI" id="CHEBI:48828"/>
    </cofactor>
</comment>
<evidence type="ECO:0000256" key="8">
    <source>
        <dbReference type="ARBA" id="ARBA00013152"/>
    </source>
</evidence>
<dbReference type="SMART" id="SM00861">
    <property type="entry name" value="Transket_pyr"/>
    <property type="match status" value="1"/>
</dbReference>
<dbReference type="Gene3D" id="3.40.50.970">
    <property type="match status" value="2"/>
</dbReference>
<dbReference type="GO" id="GO:0046872">
    <property type="term" value="F:metal ion binding"/>
    <property type="evidence" value="ECO:0007669"/>
    <property type="project" value="UniProtKB-KW"/>
</dbReference>
<dbReference type="InterPro" id="IPR004328">
    <property type="entry name" value="BRO1_dom"/>
</dbReference>
<evidence type="ECO:0000256" key="4">
    <source>
        <dbReference type="ARBA" id="ARBA00001946"/>
    </source>
</evidence>
<accession>A0A7R9IB60</accession>
<evidence type="ECO:0000256" key="3">
    <source>
        <dbReference type="ARBA" id="ARBA00001941"/>
    </source>
</evidence>
<evidence type="ECO:0000256" key="2">
    <source>
        <dbReference type="ARBA" id="ARBA00001936"/>
    </source>
</evidence>
<dbReference type="Gene3D" id="1.20.140.50">
    <property type="entry name" value="alix/aip1 like domains"/>
    <property type="match status" value="1"/>
</dbReference>
<protein>
    <recommendedName>
        <fullName evidence="8">transketolase</fullName>
        <ecNumber evidence="8">2.2.1.1</ecNumber>
    </recommendedName>
</protein>
<dbReference type="Gene3D" id="1.20.120.560">
    <property type="entry name" value="alix/aip1 in complex with the ypdl late domain"/>
    <property type="match status" value="1"/>
</dbReference>
<evidence type="ECO:0000259" key="16">
    <source>
        <dbReference type="PROSITE" id="PS51180"/>
    </source>
</evidence>
<feature type="domain" description="BRO1" evidence="16">
    <location>
        <begin position="640"/>
        <end position="922"/>
    </location>
</feature>
<dbReference type="SMART" id="SM01041">
    <property type="entry name" value="BRO1"/>
    <property type="match status" value="1"/>
</dbReference>
<evidence type="ECO:0000313" key="17">
    <source>
        <dbReference type="EMBL" id="CAD7452136.1"/>
    </source>
</evidence>
<dbReference type="FunFam" id="3.40.50.970:FF:000129">
    <property type="entry name" value="Transketolase"/>
    <property type="match status" value="1"/>
</dbReference>
<evidence type="ECO:0000256" key="12">
    <source>
        <dbReference type="ARBA" id="ARBA00022842"/>
    </source>
</evidence>
<dbReference type="Gene3D" id="1.25.40.280">
    <property type="entry name" value="alix/aip1 like domains"/>
    <property type="match status" value="1"/>
</dbReference>
<dbReference type="GO" id="GO:0005737">
    <property type="term" value="C:cytoplasm"/>
    <property type="evidence" value="ECO:0007669"/>
    <property type="project" value="UniProtKB-ARBA"/>
</dbReference>
<comment type="cofactor">
    <cofactor evidence="1">
        <name>Ca(2+)</name>
        <dbReference type="ChEBI" id="CHEBI:29108"/>
    </cofactor>
</comment>
<evidence type="ECO:0000256" key="13">
    <source>
        <dbReference type="ARBA" id="ARBA00023052"/>
    </source>
</evidence>
<evidence type="ECO:0000256" key="15">
    <source>
        <dbReference type="SAM" id="MobiDB-lite"/>
    </source>
</evidence>
<keyword evidence="9" id="KW-0808">Transferase</keyword>
<keyword evidence="11" id="KW-0106">Calcium</keyword>
<evidence type="ECO:0000256" key="6">
    <source>
        <dbReference type="ARBA" id="ARBA00007131"/>
    </source>
</evidence>